<keyword evidence="3" id="KW-1185">Reference proteome</keyword>
<gene>
    <name evidence="2" type="ORF">DFR42_107276</name>
</gene>
<dbReference type="AlphaFoldDB" id="A0A318J2K3"/>
<evidence type="ECO:0000313" key="3">
    <source>
        <dbReference type="Proteomes" id="UP000247792"/>
    </source>
</evidence>
<sequence>MHEQEEMDRMRLLLDGMQKRQSKMAHEIHSHQTNTRTITQSQQAQVNSILCKFK</sequence>
<reference evidence="2 3" key="1">
    <citation type="submission" date="2018-05" db="EMBL/GenBank/DDBJ databases">
        <title>Genomic Encyclopedia of Type Strains, Phase IV (KMG-IV): sequencing the most valuable type-strain genomes for metagenomic binning, comparative biology and taxonomic classification.</title>
        <authorList>
            <person name="Goeker M."/>
        </authorList>
    </citation>
    <scope>NUCLEOTIDE SEQUENCE [LARGE SCALE GENOMIC DNA]</scope>
    <source>
        <strain evidence="2 3">DSM 19792</strain>
    </source>
</reference>
<protein>
    <submittedName>
        <fullName evidence="2">Uncharacterized protein</fullName>
    </submittedName>
</protein>
<organism evidence="2 3">
    <name type="scientific">Undibacterium pigrum</name>
    <dbReference type="NCBI Taxonomy" id="401470"/>
    <lineage>
        <taxon>Bacteria</taxon>
        <taxon>Pseudomonadati</taxon>
        <taxon>Pseudomonadota</taxon>
        <taxon>Betaproteobacteria</taxon>
        <taxon>Burkholderiales</taxon>
        <taxon>Oxalobacteraceae</taxon>
        <taxon>Undibacterium</taxon>
    </lineage>
</organism>
<accession>A0A318J2K3</accession>
<evidence type="ECO:0000313" key="2">
    <source>
        <dbReference type="EMBL" id="PXX41624.1"/>
    </source>
</evidence>
<dbReference type="EMBL" id="QJKB01000007">
    <property type="protein sequence ID" value="PXX41624.1"/>
    <property type="molecule type" value="Genomic_DNA"/>
</dbReference>
<evidence type="ECO:0000256" key="1">
    <source>
        <dbReference type="SAM" id="MobiDB-lite"/>
    </source>
</evidence>
<comment type="caution">
    <text evidence="2">The sequence shown here is derived from an EMBL/GenBank/DDBJ whole genome shotgun (WGS) entry which is preliminary data.</text>
</comment>
<name>A0A318J2K3_9BURK</name>
<dbReference type="Proteomes" id="UP000247792">
    <property type="component" value="Unassembled WGS sequence"/>
</dbReference>
<feature type="compositionally biased region" description="Polar residues" evidence="1">
    <location>
        <begin position="31"/>
        <end position="42"/>
    </location>
</feature>
<proteinExistence type="predicted"/>
<feature type="region of interest" description="Disordered" evidence="1">
    <location>
        <begin position="19"/>
        <end position="42"/>
    </location>
</feature>